<dbReference type="CDD" id="cd07971">
    <property type="entry name" value="OBF_DNA_ligase_LigD"/>
    <property type="match status" value="1"/>
</dbReference>
<evidence type="ECO:0000256" key="3">
    <source>
        <dbReference type="ARBA" id="ARBA00022598"/>
    </source>
</evidence>
<dbReference type="SUPFAM" id="SSF50249">
    <property type="entry name" value="Nucleic acid-binding proteins"/>
    <property type="match status" value="1"/>
</dbReference>
<dbReference type="InterPro" id="IPR012310">
    <property type="entry name" value="DNA_ligase_ATP-dep_cent"/>
</dbReference>
<dbReference type="InterPro" id="IPR014146">
    <property type="entry name" value="LigD_ligase_dom"/>
</dbReference>
<organism evidence="8 9">
    <name type="scientific">Saccharopolyspora dendranthemae</name>
    <dbReference type="NCBI Taxonomy" id="1181886"/>
    <lineage>
        <taxon>Bacteria</taxon>
        <taxon>Bacillati</taxon>
        <taxon>Actinomycetota</taxon>
        <taxon>Actinomycetes</taxon>
        <taxon>Pseudonocardiales</taxon>
        <taxon>Pseudonocardiaceae</taxon>
        <taxon>Saccharopolyspora</taxon>
    </lineage>
</organism>
<dbReference type="AlphaFoldDB" id="A0A561VAP0"/>
<protein>
    <recommendedName>
        <fullName evidence="2">DNA ligase (ATP)</fullName>
        <ecNumber evidence="2">6.5.1.1</ecNumber>
    </recommendedName>
</protein>
<dbReference type="SUPFAM" id="SSF56091">
    <property type="entry name" value="DNA ligase/mRNA capping enzyme, catalytic domain"/>
    <property type="match status" value="1"/>
</dbReference>
<dbReference type="GO" id="GO:0003910">
    <property type="term" value="F:DNA ligase (ATP) activity"/>
    <property type="evidence" value="ECO:0007669"/>
    <property type="project" value="UniProtKB-EC"/>
</dbReference>
<feature type="compositionally biased region" description="Basic and acidic residues" evidence="5">
    <location>
        <begin position="324"/>
        <end position="336"/>
    </location>
</feature>
<sequence>MLKCMTDLAGLLDEDARSALRAWQGGTWYPPALATLTHHEFSDENWIYERKLDGVRLIAGADGGEPQLWSRNRKRVDASYPEIVDALAAQGAPSFVLDGEVVAFEGNRTSFARLQKRMNLTSAAAARRTGVAIYYYAFDLIAFGGVDLTGLALRTRKRLLRECFEFTDPLRLSQHRSGDGEEFFAQACARGWEGLIAKRADRPYRSGRGRDWLKFKCVSGQEFVIGGYTDPRGSRSGFGALLVGYYDEEGLLRYAGKVGTGYDERTLRDLSAKMAALARPESPFLDAIGEPGTHWVEPELVAEVGFSEWTGDGKLRHPKFSGLRNDKPARDVRREA</sequence>
<name>A0A561VAP0_9PSEU</name>
<keyword evidence="9" id="KW-1185">Reference proteome</keyword>
<keyword evidence="6" id="KW-0472">Membrane</keyword>
<evidence type="ECO:0000256" key="6">
    <source>
        <dbReference type="SAM" id="Phobius"/>
    </source>
</evidence>
<dbReference type="Proteomes" id="UP000316184">
    <property type="component" value="Unassembled WGS sequence"/>
</dbReference>
<dbReference type="InterPro" id="IPR012340">
    <property type="entry name" value="NA-bd_OB-fold"/>
</dbReference>
<dbReference type="EC" id="6.5.1.1" evidence="2"/>
<dbReference type="InterPro" id="IPR050191">
    <property type="entry name" value="ATP-dep_DNA_ligase"/>
</dbReference>
<evidence type="ECO:0000256" key="5">
    <source>
        <dbReference type="SAM" id="MobiDB-lite"/>
    </source>
</evidence>
<evidence type="ECO:0000256" key="1">
    <source>
        <dbReference type="ARBA" id="ARBA00007572"/>
    </source>
</evidence>
<evidence type="ECO:0000256" key="4">
    <source>
        <dbReference type="ARBA" id="ARBA00034003"/>
    </source>
</evidence>
<comment type="similarity">
    <text evidence="1">Belongs to the ATP-dependent DNA ligase family.</text>
</comment>
<dbReference type="Gene3D" id="2.40.50.140">
    <property type="entry name" value="Nucleic acid-binding proteins"/>
    <property type="match status" value="1"/>
</dbReference>
<keyword evidence="6" id="KW-1133">Transmembrane helix</keyword>
<feature type="region of interest" description="Disordered" evidence="5">
    <location>
        <begin position="317"/>
        <end position="336"/>
    </location>
</feature>
<dbReference type="PANTHER" id="PTHR45674:SF4">
    <property type="entry name" value="DNA LIGASE 1"/>
    <property type="match status" value="1"/>
</dbReference>
<evidence type="ECO:0000256" key="2">
    <source>
        <dbReference type="ARBA" id="ARBA00012727"/>
    </source>
</evidence>
<dbReference type="InterPro" id="IPR012309">
    <property type="entry name" value="DNA_ligase_ATP-dep_C"/>
</dbReference>
<keyword evidence="3 8" id="KW-0436">Ligase</keyword>
<dbReference type="CDD" id="cd07906">
    <property type="entry name" value="Adenylation_DNA_ligase_LigD_LigC"/>
    <property type="match status" value="1"/>
</dbReference>
<accession>A0A561VAP0</accession>
<gene>
    <name evidence="8" type="ORF">FHU35_111290</name>
</gene>
<reference evidence="8 9" key="1">
    <citation type="submission" date="2019-06" db="EMBL/GenBank/DDBJ databases">
        <title>Sequencing the genomes of 1000 actinobacteria strains.</title>
        <authorList>
            <person name="Klenk H.-P."/>
        </authorList>
    </citation>
    <scope>NUCLEOTIDE SEQUENCE [LARGE SCALE GENOMIC DNA]</scope>
    <source>
        <strain evidence="8 9">DSM 46699</strain>
    </source>
</reference>
<dbReference type="PROSITE" id="PS50160">
    <property type="entry name" value="DNA_LIGASE_A3"/>
    <property type="match status" value="1"/>
</dbReference>
<dbReference type="Gene3D" id="3.30.470.30">
    <property type="entry name" value="DNA ligase/mRNA capping enzyme"/>
    <property type="match status" value="1"/>
</dbReference>
<dbReference type="EMBL" id="VIWX01000001">
    <property type="protein sequence ID" value="TWG08667.1"/>
    <property type="molecule type" value="Genomic_DNA"/>
</dbReference>
<proteinExistence type="inferred from homology"/>
<dbReference type="GO" id="GO:0005524">
    <property type="term" value="F:ATP binding"/>
    <property type="evidence" value="ECO:0007669"/>
    <property type="project" value="InterPro"/>
</dbReference>
<comment type="catalytic activity">
    <reaction evidence="4">
        <text>ATP + (deoxyribonucleotide)n-3'-hydroxyl + 5'-phospho-(deoxyribonucleotide)m = (deoxyribonucleotide)n+m + AMP + diphosphate.</text>
        <dbReference type="EC" id="6.5.1.1"/>
    </reaction>
</comment>
<evidence type="ECO:0000259" key="7">
    <source>
        <dbReference type="PROSITE" id="PS50160"/>
    </source>
</evidence>
<dbReference type="GO" id="GO:0006281">
    <property type="term" value="P:DNA repair"/>
    <property type="evidence" value="ECO:0007669"/>
    <property type="project" value="InterPro"/>
</dbReference>
<feature type="transmembrane region" description="Helical" evidence="6">
    <location>
        <begin position="133"/>
        <end position="153"/>
    </location>
</feature>
<dbReference type="Gene3D" id="3.30.1490.70">
    <property type="match status" value="1"/>
</dbReference>
<dbReference type="PANTHER" id="PTHR45674">
    <property type="entry name" value="DNA LIGASE 1/3 FAMILY MEMBER"/>
    <property type="match status" value="1"/>
</dbReference>
<dbReference type="NCBIfam" id="TIGR02779">
    <property type="entry name" value="NHEJ_ligase_lig"/>
    <property type="match status" value="1"/>
</dbReference>
<evidence type="ECO:0000313" key="8">
    <source>
        <dbReference type="EMBL" id="TWG08667.1"/>
    </source>
</evidence>
<dbReference type="Pfam" id="PF01068">
    <property type="entry name" value="DNA_ligase_A_M"/>
    <property type="match status" value="1"/>
</dbReference>
<feature type="domain" description="ATP-dependent DNA ligase family profile" evidence="7">
    <location>
        <begin position="126"/>
        <end position="216"/>
    </location>
</feature>
<keyword evidence="6" id="KW-0812">Transmembrane</keyword>
<comment type="caution">
    <text evidence="8">The sequence shown here is derived from an EMBL/GenBank/DDBJ whole genome shotgun (WGS) entry which is preliminary data.</text>
</comment>
<dbReference type="GO" id="GO:0006310">
    <property type="term" value="P:DNA recombination"/>
    <property type="evidence" value="ECO:0007669"/>
    <property type="project" value="InterPro"/>
</dbReference>
<dbReference type="Pfam" id="PF04679">
    <property type="entry name" value="DNA_ligase_A_C"/>
    <property type="match status" value="1"/>
</dbReference>
<evidence type="ECO:0000313" key="9">
    <source>
        <dbReference type="Proteomes" id="UP000316184"/>
    </source>
</evidence>